<keyword evidence="3" id="KW-1185">Reference proteome</keyword>
<accession>A0A2A9CMD2</accession>
<dbReference type="AlphaFoldDB" id="A0A2A9CMD2"/>
<gene>
    <name evidence="2" type="ORF">ATK74_0084</name>
</gene>
<evidence type="ECO:0000313" key="2">
    <source>
        <dbReference type="EMBL" id="PFG15564.1"/>
    </source>
</evidence>
<dbReference type="Gene3D" id="3.40.190.10">
    <property type="entry name" value="Periplasmic binding protein-like II"/>
    <property type="match status" value="1"/>
</dbReference>
<keyword evidence="2" id="KW-0813">Transport</keyword>
<protein>
    <submittedName>
        <fullName evidence="2">Multiple sugar transport system substrate-binding protein</fullName>
    </submittedName>
</protein>
<sequence length="431" mass="46487">MNRRKFLASVAAVIAPALLLAGCGSSGPASTSPGASASQGAGGTVTLDFSQWWEVELNPGVMRGLMDRFEKENPGIKVNLISNPYAATMDLEIAGAATKTLPDVVAINGTTVYDLYDQGALANLSTLMKDAGFDASQLANDDKIDGSVYLIRALNFTYPMYYNTDLLSAAGIKDLPTNRTEFAAMAKAVTDPKKNIYAWSLPINVQSPAGFVSQSWLWSGGGRFLKDGKPDFSSDQVKSWLEFLQSQYKAGYVAPGAFTQQEQAMVEEFTAGRNAAMIGSLAHINGIRKTNPKLKFTIAPVPAVDGYTGKHGIAGASWGLGVAENSQHKAEAWKLIQWIMSTDINSELATQAIGFPGNKNSVPGYVKGDELFTKAFEIYQQSEMVTELDGKPKALDLFRNLNENLVKLLDGKADVPATQQSLQDYWSPVLK</sequence>
<dbReference type="PANTHER" id="PTHR43649:SF12">
    <property type="entry name" value="DIACETYLCHITOBIOSE BINDING PROTEIN DASA"/>
    <property type="match status" value="1"/>
</dbReference>
<comment type="caution">
    <text evidence="2">The sequence shown here is derived from an EMBL/GenBank/DDBJ whole genome shotgun (WGS) entry which is preliminary data.</text>
</comment>
<dbReference type="InterPro" id="IPR006059">
    <property type="entry name" value="SBP"/>
</dbReference>
<dbReference type="Pfam" id="PF01547">
    <property type="entry name" value="SBP_bac_1"/>
    <property type="match status" value="1"/>
</dbReference>
<dbReference type="Proteomes" id="UP000226079">
    <property type="component" value="Unassembled WGS sequence"/>
</dbReference>
<proteinExistence type="predicted"/>
<keyword evidence="2" id="KW-0762">Sugar transport</keyword>
<dbReference type="RefSeq" id="WP_098459183.1">
    <property type="nucleotide sequence ID" value="NZ_PDJC01000001.1"/>
</dbReference>
<evidence type="ECO:0000256" key="1">
    <source>
        <dbReference type="SAM" id="SignalP"/>
    </source>
</evidence>
<evidence type="ECO:0000313" key="3">
    <source>
        <dbReference type="Proteomes" id="UP000226079"/>
    </source>
</evidence>
<feature type="signal peptide" evidence="1">
    <location>
        <begin position="1"/>
        <end position="21"/>
    </location>
</feature>
<keyword evidence="1" id="KW-0732">Signal</keyword>
<reference evidence="2 3" key="1">
    <citation type="submission" date="2017-10" db="EMBL/GenBank/DDBJ databases">
        <title>Sequencing the genomes of 1000 actinobacteria strains.</title>
        <authorList>
            <person name="Klenk H.-P."/>
        </authorList>
    </citation>
    <scope>NUCLEOTIDE SEQUENCE [LARGE SCALE GENOMIC DNA]</scope>
    <source>
        <strain evidence="2 3">DSM 15597</strain>
    </source>
</reference>
<dbReference type="EMBL" id="PDJC01000001">
    <property type="protein sequence ID" value="PFG15564.1"/>
    <property type="molecule type" value="Genomic_DNA"/>
</dbReference>
<feature type="chain" id="PRO_5038989015" evidence="1">
    <location>
        <begin position="22"/>
        <end position="431"/>
    </location>
</feature>
<dbReference type="PANTHER" id="PTHR43649">
    <property type="entry name" value="ARABINOSE-BINDING PROTEIN-RELATED"/>
    <property type="match status" value="1"/>
</dbReference>
<dbReference type="InterPro" id="IPR050490">
    <property type="entry name" value="Bact_solute-bd_prot1"/>
</dbReference>
<dbReference type="OrthoDB" id="2510110at2"/>
<dbReference type="PROSITE" id="PS51257">
    <property type="entry name" value="PROKAR_LIPOPROTEIN"/>
    <property type="match status" value="1"/>
</dbReference>
<organism evidence="2 3">
    <name type="scientific">Propionicimonas paludicola</name>
    <dbReference type="NCBI Taxonomy" id="185243"/>
    <lineage>
        <taxon>Bacteria</taxon>
        <taxon>Bacillati</taxon>
        <taxon>Actinomycetota</taxon>
        <taxon>Actinomycetes</taxon>
        <taxon>Propionibacteriales</taxon>
        <taxon>Nocardioidaceae</taxon>
        <taxon>Propionicimonas</taxon>
    </lineage>
</organism>
<dbReference type="CDD" id="cd13585">
    <property type="entry name" value="PBP2_TMBP_like"/>
    <property type="match status" value="1"/>
</dbReference>
<dbReference type="SUPFAM" id="SSF53850">
    <property type="entry name" value="Periplasmic binding protein-like II"/>
    <property type="match status" value="1"/>
</dbReference>
<name>A0A2A9CMD2_9ACTN</name>